<evidence type="ECO:0000313" key="1">
    <source>
        <dbReference type="Proteomes" id="UP000035681"/>
    </source>
</evidence>
<name>A0AAF5DM15_STRER</name>
<reference evidence="2" key="1">
    <citation type="submission" date="2024-02" db="UniProtKB">
        <authorList>
            <consortium name="WormBaseParasite"/>
        </authorList>
    </citation>
    <scope>IDENTIFICATION</scope>
</reference>
<sequence>MVKDLSLKPNKIQFTHHIKSSNANERLKFANDIDNLIREDENFIDKLIMTDEAYFQLDGYINKQNLIYWDTKNPRIVVEKAPHLKRITVFCAITSKRIYGPFYFEDKKGNAVTVNKVNYRYMLEHSVILTIGNVDEMWYQQDGVPPHIARKTITFLKTIFGNRIISKNGNINWLTRSPDLSPLDFFL</sequence>
<dbReference type="WBParaSite" id="TCONS_00013663.p1">
    <property type="protein sequence ID" value="TCONS_00013663.p1"/>
    <property type="gene ID" value="XLOC_008496"/>
</dbReference>
<dbReference type="InterPro" id="IPR036397">
    <property type="entry name" value="RNaseH_sf"/>
</dbReference>
<protein>
    <recommendedName>
        <fullName evidence="3">Tc1-like transposase DDE domain-containing protein</fullName>
    </recommendedName>
</protein>
<keyword evidence="1" id="KW-1185">Reference proteome</keyword>
<dbReference type="PANTHER" id="PTHR47326">
    <property type="entry name" value="TRANSPOSABLE ELEMENT TC3 TRANSPOSASE-LIKE PROTEIN"/>
    <property type="match status" value="1"/>
</dbReference>
<evidence type="ECO:0008006" key="3">
    <source>
        <dbReference type="Google" id="ProtNLM"/>
    </source>
</evidence>
<dbReference type="Gene3D" id="3.30.420.10">
    <property type="entry name" value="Ribonuclease H-like superfamily/Ribonuclease H"/>
    <property type="match status" value="1"/>
</dbReference>
<dbReference type="GO" id="GO:0003676">
    <property type="term" value="F:nucleic acid binding"/>
    <property type="evidence" value="ECO:0007669"/>
    <property type="project" value="InterPro"/>
</dbReference>
<dbReference type="AlphaFoldDB" id="A0AAF5DM15"/>
<accession>A0AAF5DM15</accession>
<evidence type="ECO:0000313" key="2">
    <source>
        <dbReference type="WBParaSite" id="TCONS_00013663.p1"/>
    </source>
</evidence>
<dbReference type="PANTHER" id="PTHR47326:SF1">
    <property type="entry name" value="HTH PSQ-TYPE DOMAIN-CONTAINING PROTEIN"/>
    <property type="match status" value="1"/>
</dbReference>
<organism evidence="1 2">
    <name type="scientific">Strongyloides stercoralis</name>
    <name type="common">Threadworm</name>
    <dbReference type="NCBI Taxonomy" id="6248"/>
    <lineage>
        <taxon>Eukaryota</taxon>
        <taxon>Metazoa</taxon>
        <taxon>Ecdysozoa</taxon>
        <taxon>Nematoda</taxon>
        <taxon>Chromadorea</taxon>
        <taxon>Rhabditida</taxon>
        <taxon>Tylenchina</taxon>
        <taxon>Panagrolaimomorpha</taxon>
        <taxon>Strongyloidoidea</taxon>
        <taxon>Strongyloididae</taxon>
        <taxon>Strongyloides</taxon>
    </lineage>
</organism>
<proteinExistence type="predicted"/>
<dbReference type="Proteomes" id="UP000035681">
    <property type="component" value="Unplaced"/>
</dbReference>